<keyword evidence="1" id="KW-0808">Transferase</keyword>
<dbReference type="Gene3D" id="3.40.630.30">
    <property type="match status" value="1"/>
</dbReference>
<dbReference type="CDD" id="cd04301">
    <property type="entry name" value="NAT_SF"/>
    <property type="match status" value="1"/>
</dbReference>
<evidence type="ECO:0000256" key="1">
    <source>
        <dbReference type="ARBA" id="ARBA00022679"/>
    </source>
</evidence>
<evidence type="ECO:0000313" key="4">
    <source>
        <dbReference type="EMBL" id="GGZ71650.1"/>
    </source>
</evidence>
<reference evidence="4" key="1">
    <citation type="journal article" date="2014" name="Int. J. Syst. Evol. Microbiol.">
        <title>Complete genome sequence of Corynebacterium casei LMG S-19264T (=DSM 44701T), isolated from a smear-ripened cheese.</title>
        <authorList>
            <consortium name="US DOE Joint Genome Institute (JGI-PGF)"/>
            <person name="Walter F."/>
            <person name="Albersmeier A."/>
            <person name="Kalinowski J."/>
            <person name="Ruckert C."/>
        </authorList>
    </citation>
    <scope>NUCLEOTIDE SEQUENCE</scope>
    <source>
        <strain evidence="4">KCTC 32337</strain>
    </source>
</reference>
<dbReference type="RefSeq" id="WP_191866613.1">
    <property type="nucleotide sequence ID" value="NZ_BMZC01000009.1"/>
</dbReference>
<dbReference type="SUPFAM" id="SSF55729">
    <property type="entry name" value="Acyl-CoA N-acyltransferases (Nat)"/>
    <property type="match status" value="1"/>
</dbReference>
<gene>
    <name evidence="4" type="ORF">GCM10011274_32600</name>
</gene>
<protein>
    <recommendedName>
        <fullName evidence="3">N-acetyltransferase domain-containing protein</fullName>
    </recommendedName>
</protein>
<reference evidence="4" key="2">
    <citation type="submission" date="2020-09" db="EMBL/GenBank/DDBJ databases">
        <authorList>
            <person name="Sun Q."/>
            <person name="Kim S."/>
        </authorList>
    </citation>
    <scope>NUCLEOTIDE SEQUENCE</scope>
    <source>
        <strain evidence="4">KCTC 32337</strain>
    </source>
</reference>
<evidence type="ECO:0000313" key="5">
    <source>
        <dbReference type="Proteomes" id="UP000622604"/>
    </source>
</evidence>
<dbReference type="InterPro" id="IPR050680">
    <property type="entry name" value="YpeA/RimI_acetyltransf"/>
</dbReference>
<dbReference type="AlphaFoldDB" id="A0A8H9IIC4"/>
<dbReference type="Pfam" id="PF00583">
    <property type="entry name" value="Acetyltransf_1"/>
    <property type="match status" value="1"/>
</dbReference>
<dbReference type="PANTHER" id="PTHR43420:SF12">
    <property type="entry name" value="N-ACETYLTRANSFERASE DOMAIN-CONTAINING PROTEIN"/>
    <property type="match status" value="1"/>
</dbReference>
<dbReference type="GO" id="GO:0016747">
    <property type="term" value="F:acyltransferase activity, transferring groups other than amino-acyl groups"/>
    <property type="evidence" value="ECO:0007669"/>
    <property type="project" value="InterPro"/>
</dbReference>
<sequence>MYRLRQATADDAKDAVALILSSAPEALPRLFSQHTAQLQYSAQTFLEQAFLQQQGQFGFGNHWVIEMKGSLAAIGCVWQREMGAEYVQATLKSMTEYYQGPDVLDVLQRCQSLQHVFARPAAEEACIGHIGVAAPFQRQGLCSELLGHLAATALDLGKQYLTLDVKQDNVSAISCYQKFGFSAQRTTVDNSPMKLGAYLHMRKKL</sequence>
<comment type="caution">
    <text evidence="4">The sequence shown here is derived from an EMBL/GenBank/DDBJ whole genome shotgun (WGS) entry which is preliminary data.</text>
</comment>
<dbReference type="PANTHER" id="PTHR43420">
    <property type="entry name" value="ACETYLTRANSFERASE"/>
    <property type="match status" value="1"/>
</dbReference>
<evidence type="ECO:0000256" key="2">
    <source>
        <dbReference type="ARBA" id="ARBA00023315"/>
    </source>
</evidence>
<proteinExistence type="predicted"/>
<feature type="domain" description="N-acetyltransferase" evidence="3">
    <location>
        <begin position="17"/>
        <end position="205"/>
    </location>
</feature>
<keyword evidence="2" id="KW-0012">Acyltransferase</keyword>
<name>A0A8H9IIC4_9ALTE</name>
<dbReference type="PROSITE" id="PS51186">
    <property type="entry name" value="GNAT"/>
    <property type="match status" value="1"/>
</dbReference>
<dbReference type="InterPro" id="IPR000182">
    <property type="entry name" value="GNAT_dom"/>
</dbReference>
<dbReference type="EMBL" id="BMZC01000009">
    <property type="protein sequence ID" value="GGZ71650.1"/>
    <property type="molecule type" value="Genomic_DNA"/>
</dbReference>
<evidence type="ECO:0000259" key="3">
    <source>
        <dbReference type="PROSITE" id="PS51186"/>
    </source>
</evidence>
<accession>A0A8H9IIC4</accession>
<dbReference type="InterPro" id="IPR016181">
    <property type="entry name" value="Acyl_CoA_acyltransferase"/>
</dbReference>
<organism evidence="4 5">
    <name type="scientific">Paraglaciecola chathamensis</name>
    <dbReference type="NCBI Taxonomy" id="368405"/>
    <lineage>
        <taxon>Bacteria</taxon>
        <taxon>Pseudomonadati</taxon>
        <taxon>Pseudomonadota</taxon>
        <taxon>Gammaproteobacteria</taxon>
        <taxon>Alteromonadales</taxon>
        <taxon>Alteromonadaceae</taxon>
        <taxon>Paraglaciecola</taxon>
    </lineage>
</organism>
<dbReference type="Proteomes" id="UP000622604">
    <property type="component" value="Unassembled WGS sequence"/>
</dbReference>